<proteinExistence type="inferred from homology"/>
<dbReference type="InterPro" id="IPR022398">
    <property type="entry name" value="Peptidase_S8_His-AS"/>
</dbReference>
<evidence type="ECO:0000259" key="8">
    <source>
        <dbReference type="PROSITE" id="PS50853"/>
    </source>
</evidence>
<feature type="chain" id="PRO_5045105448" evidence="6">
    <location>
        <begin position="23"/>
        <end position="2494"/>
    </location>
</feature>
<dbReference type="PROSITE" id="PS51892">
    <property type="entry name" value="SUBTILASE"/>
    <property type="match status" value="1"/>
</dbReference>
<dbReference type="Gene3D" id="3.40.50.200">
    <property type="entry name" value="Peptidase S8/S53 domain"/>
    <property type="match status" value="1"/>
</dbReference>
<dbReference type="InterPro" id="IPR002126">
    <property type="entry name" value="Cadherin-like_dom"/>
</dbReference>
<dbReference type="InterPro" id="IPR003961">
    <property type="entry name" value="FN3_dom"/>
</dbReference>
<comment type="caution">
    <text evidence="9">The sequence shown here is derived from an EMBL/GenBank/DDBJ whole genome shotgun (WGS) entry which is preliminary data.</text>
</comment>
<gene>
    <name evidence="9" type="ORF">V8G56_03835</name>
</gene>
<dbReference type="InterPro" id="IPR036852">
    <property type="entry name" value="Peptidase_S8/S53_dom_sf"/>
</dbReference>
<accession>A0ABW7MM12</accession>
<dbReference type="SUPFAM" id="SSF49265">
    <property type="entry name" value="Fibronectin type III"/>
    <property type="match status" value="1"/>
</dbReference>
<dbReference type="InterPro" id="IPR015500">
    <property type="entry name" value="Peptidase_S8_subtilisin-rel"/>
</dbReference>
<reference evidence="9 10" key="1">
    <citation type="submission" date="2024-02" db="EMBL/GenBank/DDBJ databases">
        <title>A Gaetbulibacter species isolated from tidal flats and genomic insights of their niches.</title>
        <authorList>
            <person name="Ye Y."/>
        </authorList>
    </citation>
    <scope>NUCLEOTIDE SEQUENCE [LARGE SCALE GENOMIC DNA]</scope>
    <source>
        <strain evidence="9 10">KEM-8</strain>
    </source>
</reference>
<organism evidence="9 10">
    <name type="scientific">Gaetbulibacter aquiaggeris</name>
    <dbReference type="NCBI Taxonomy" id="1735373"/>
    <lineage>
        <taxon>Bacteria</taxon>
        <taxon>Pseudomonadati</taxon>
        <taxon>Bacteroidota</taxon>
        <taxon>Flavobacteriia</taxon>
        <taxon>Flavobacteriales</taxon>
        <taxon>Flavobacteriaceae</taxon>
        <taxon>Gaetbulibacter</taxon>
    </lineage>
</organism>
<feature type="domain" description="Fibronectin type-III" evidence="8">
    <location>
        <begin position="514"/>
        <end position="618"/>
    </location>
</feature>
<dbReference type="Gene3D" id="2.60.40.10">
    <property type="entry name" value="Immunoglobulins"/>
    <property type="match status" value="2"/>
</dbReference>
<keyword evidence="6" id="KW-0732">Signal</keyword>
<keyword evidence="10" id="KW-1185">Reference proteome</keyword>
<feature type="active site" description="Charge relay system" evidence="5">
    <location>
        <position position="447"/>
    </location>
</feature>
<feature type="active site" description="Charge relay system" evidence="5">
    <location>
        <position position="266"/>
    </location>
</feature>
<evidence type="ECO:0000256" key="3">
    <source>
        <dbReference type="ARBA" id="ARBA00022801"/>
    </source>
</evidence>
<dbReference type="PRINTS" id="PR00723">
    <property type="entry name" value="SUBTILISIN"/>
</dbReference>
<feature type="domain" description="Cadherin" evidence="7">
    <location>
        <begin position="2204"/>
        <end position="2297"/>
    </location>
</feature>
<dbReference type="Pfam" id="PF00082">
    <property type="entry name" value="Peptidase_S8"/>
    <property type="match status" value="1"/>
</dbReference>
<keyword evidence="2 5" id="KW-0645">Protease</keyword>
<sequence length="2494" mass="276869">MKKIKIYVFFILSILHFGVLNAQVGNIPEDDIVKGKIRIKFKQEALINAKEIKVSESKNISKEVGLQNIDRVSAQIGINKIKRVFPFSPKFEAKHRRYGLHLWYEVEFDSTKTAKDVMRQYEGLVEIEIIKPVYKTIRIDANKKPVVFKPEPGKHPEVFYSQAVLQTNDPYLKDQWHYESDGRFGEFSSDIDLFEAWKTATGSSDIIVAVVDQGIDFNHEDLKANMWVNEAEVNGVAGVDDDQNGYIDDFHGTNFNIPGAITIGDHGTHVAGTVGAVGNNGLGVAGVAGGNGLGNGVKLMSTQVFDYRSNSGGDFAEAIVYGADNGAVISQNSWGYNRPDYYEPEVLDAIRYFIKEAGQYPSSRMKGGILFFAAGNDGIDSTRYPGAFDEVISVSATGPTGLPAPYTNFGDWVDISAPGGDMTNFGEQGGILSTLPDNQYGYMEGTSMACPHVSGVAALIISKIGGDNFTPDDLRRIILNSTTPFRFQHNSKYGKGIVNAVKALIDDNRIPPNAITDLRASETFHNEIRLAWTVPDDEDGFSPSTYYLAIGEKPITATNFENQGLFLIENNIETGGTFNLNIGGLLKETNYWFAVKSLDQFDNVSDISNILAVTTSSEPHFMESTRSIDLTIDVNDNALANTPITFSNISEGIIYWESLISNETYFKGIKKTGKTVPKIIYNSKSTSSETTLHDGDLGTPFEAIRYLSEAELAGSSLSANDYWKDDTTEYKAGLSYENGNPPAFLAGSGNSNAGLIFGTRFDIPYDYSFNLTHVEVGLLPETNQYPITIEVKKGSRNDMTKAETVYLQEYYPDTINELKYYRIPIYKPQKFKDNETFWVVLHFPKEMLTPLLLQIGSSEYNDRFILSRDNGRSYEQAVNLALRSVIPILGVYSTGENGSFVFLTPNNGEIQEKSNQNVNITVDASNLKNGNHLASIGIITNDIHKPVVNIELKLKVVGQVAIVDNTALNEYEAFTNEVNDLELEVENTGLANFEVYGYTVKDAGNSEVFTDTLIVKPSNLEKVRFTYLPIIEGVINDKIILHTNIGDLPFSLRIISEIGPSMALSLSSNNVNVNYGDKKEVALTISNDATGATLKYDLNHYSIVNKSAGRLDKKINYTISSSLDLGGPAANTWEDISGFGISVPRETLEDNKSLGMKFPFFNQLLEYLNIDLLGNAQIFNYRALTPLIIQGEPLNVKELTYYTFGDRAVFTFYCDLMRTGSKGYATYGESVTYQIVLFKDGIVEYRYKDVNALANGKDYKIFMQGIETSDSLIFRDYGDTVQINNGFVVRFTPDHSISMISEASKLEGVILGGNSDEVRLNIDPKGFGKTSGIYNDTIVVYNNTGTKFKSIPLIINVLGATNVIVKDSLNFNEPVYIGQSETKYLRIENKGAQAINLVSASVNLSPFTIDNSLFPLEVKGISNVMIPVKFTPTVSNELLGQITVVFQDGSVNKAIVTAEGLDDSEYTHDLTLPISVNVVGGAKTSIPFNITNTSNTVDLDYVFKNSKYASVANEVIGKAIGENNKKVTSDYGYNWALSDASKIFHKWDVLNLKEGRLEWTSNNYTSIELPFEFPYYGKYYKTIWISSKGYISVIEPKNEPLDFEFKVDDKFYGVIAPLWSNIKPNDNGDGINYEIKDNKLIVQWYEIKGQNSSSESGTLSFQVEIDAEGYIKFHYGDIETWGGIIKYGIKSPDGTEFLEEPKANIMMWANIKNNTSIIISPPQRGHIEAQKQDVFNLTVSAEDIYYPGTYQDTLMLGTNSRNQKTFEIPVTLNVTGTPALVATDTIIWNNIVFKDNLTLRKAISLTNKGYAVLKLATITSDGLQGLTLYDEAGKKIIRNSSGALLSQININPWETINVYAEILVSENKNQNGNIYFSGNFTSESTVVSAIIVDSPIFSWDAQDQEYTLTNVETEVYTFNVENKSETNLRYTLTPATVPYIDPTPGPVYISDKIGEYEFEDRITVDSLALDTKNIGDGVFTPWASGANLAFSNRFTAPAGGFNLTHIKSYSFFDKIEELVTIMIYKGNVDLPQDGEKIYEQQFVINKRVDEEWIYFPLEKPFFIPEGEDFFIIITHPVTNKYLGFDNSYDENVLKNCFSGVYQGNGKYYWYPGYTQSEFMVWKIRPLTASGKNQWLTLDTKEGVLPAGSSVAINASIDPKIAGKGTHIGKIIAKSNDLNNSKAEVKITLNVNGAPEFKFYPNIYKDTLSIVETESKVFNYLFEDGEGEDMTISMDETIKGIEYELTQTGENTAQVSVNTDYESEGYYRIPIALKDAVGNVTTDTLAIKVLEKNRAPVFNIKYEVITLNLASTNKTLTIDPFDMFSDPDGDGIQVLAGNYNPEIVDMALGSSFINLNPLKVGTGQLVFGADDGKADGFVLYLVYVNVINDLEQADGVPDGFFKDVIFDDSELPAIFTPNPVVNDFAKLYYRLDVPANVSIKIYNSFGQLQQETSKTAVSAGEHVERLSFGKIAPGFYICVLSAEDKAYKSFKIIVK</sequence>
<feature type="signal peptide" evidence="6">
    <location>
        <begin position="1"/>
        <end position="22"/>
    </location>
</feature>
<dbReference type="InterPro" id="IPR013783">
    <property type="entry name" value="Ig-like_fold"/>
</dbReference>
<evidence type="ECO:0000256" key="4">
    <source>
        <dbReference type="ARBA" id="ARBA00022825"/>
    </source>
</evidence>
<dbReference type="CDD" id="cd00063">
    <property type="entry name" value="FN3"/>
    <property type="match status" value="1"/>
</dbReference>
<evidence type="ECO:0000256" key="6">
    <source>
        <dbReference type="SAM" id="SignalP"/>
    </source>
</evidence>
<keyword evidence="3 5" id="KW-0378">Hydrolase</keyword>
<evidence type="ECO:0000256" key="5">
    <source>
        <dbReference type="PROSITE-ProRule" id="PRU01240"/>
    </source>
</evidence>
<dbReference type="InterPro" id="IPR051048">
    <property type="entry name" value="Peptidase_S8/S53_subtilisin"/>
</dbReference>
<comment type="similarity">
    <text evidence="1 5">Belongs to the peptidase S8 family.</text>
</comment>
<evidence type="ECO:0000313" key="9">
    <source>
        <dbReference type="EMBL" id="MFH6767857.1"/>
    </source>
</evidence>
<dbReference type="PROSITE" id="PS00138">
    <property type="entry name" value="SUBTILASE_SER"/>
    <property type="match status" value="1"/>
</dbReference>
<protein>
    <submittedName>
        <fullName evidence="9">S8 family serine peptidase</fullName>
    </submittedName>
</protein>
<evidence type="ECO:0000256" key="2">
    <source>
        <dbReference type="ARBA" id="ARBA00022670"/>
    </source>
</evidence>
<dbReference type="InterPro" id="IPR023828">
    <property type="entry name" value="Peptidase_S8_Ser-AS"/>
</dbReference>
<dbReference type="PROSITE" id="PS50853">
    <property type="entry name" value="FN3"/>
    <property type="match status" value="1"/>
</dbReference>
<dbReference type="EMBL" id="JBAWKC010000001">
    <property type="protein sequence ID" value="MFH6767857.1"/>
    <property type="molecule type" value="Genomic_DNA"/>
</dbReference>
<evidence type="ECO:0000256" key="1">
    <source>
        <dbReference type="ARBA" id="ARBA00011073"/>
    </source>
</evidence>
<dbReference type="InterPro" id="IPR036116">
    <property type="entry name" value="FN3_sf"/>
</dbReference>
<feature type="active site" description="Charge relay system" evidence="5">
    <location>
        <position position="212"/>
    </location>
</feature>
<dbReference type="RefSeq" id="WP_395437137.1">
    <property type="nucleotide sequence ID" value="NZ_JBAWKC010000001.1"/>
</dbReference>
<dbReference type="InterPro" id="IPR000209">
    <property type="entry name" value="Peptidase_S8/S53_dom"/>
</dbReference>
<dbReference type="PROSITE" id="PS50268">
    <property type="entry name" value="CADHERIN_2"/>
    <property type="match status" value="1"/>
</dbReference>
<dbReference type="PANTHER" id="PTHR43399">
    <property type="entry name" value="SUBTILISIN-RELATED"/>
    <property type="match status" value="1"/>
</dbReference>
<keyword evidence="4 5" id="KW-0720">Serine protease</keyword>
<evidence type="ECO:0000313" key="10">
    <source>
        <dbReference type="Proteomes" id="UP001610104"/>
    </source>
</evidence>
<dbReference type="Proteomes" id="UP001610104">
    <property type="component" value="Unassembled WGS sequence"/>
</dbReference>
<dbReference type="SUPFAM" id="SSF52743">
    <property type="entry name" value="Subtilisin-like"/>
    <property type="match status" value="1"/>
</dbReference>
<evidence type="ECO:0000259" key="7">
    <source>
        <dbReference type="PROSITE" id="PS50268"/>
    </source>
</evidence>
<dbReference type="PANTHER" id="PTHR43399:SF4">
    <property type="entry name" value="CELL WALL-ASSOCIATED PROTEASE"/>
    <property type="match status" value="1"/>
</dbReference>
<dbReference type="PROSITE" id="PS00137">
    <property type="entry name" value="SUBTILASE_HIS"/>
    <property type="match status" value="1"/>
</dbReference>
<name>A0ABW7MM12_9FLAO</name>